<dbReference type="AlphaFoldDB" id="A0A520XFN2"/>
<evidence type="ECO:0000313" key="3">
    <source>
        <dbReference type="Proteomes" id="UP000322454"/>
    </source>
</evidence>
<accession>A0A520XFN2</accession>
<keyword evidence="1" id="KW-0472">Membrane</keyword>
<organism evidence="2 3">
    <name type="scientific">Candidatus Acidulodesulfobacterium acidiphilum</name>
    <dbReference type="NCBI Taxonomy" id="2597224"/>
    <lineage>
        <taxon>Bacteria</taxon>
        <taxon>Deltaproteobacteria</taxon>
        <taxon>Candidatus Acidulodesulfobacterales</taxon>
        <taxon>Candidatus Acidulodesulfobacterium</taxon>
    </lineage>
</organism>
<evidence type="ECO:0000256" key="1">
    <source>
        <dbReference type="SAM" id="Phobius"/>
    </source>
</evidence>
<evidence type="ECO:0000313" key="2">
    <source>
        <dbReference type="EMBL" id="RZV39990.1"/>
    </source>
</evidence>
<reference evidence="2 3" key="1">
    <citation type="submission" date="2019-01" db="EMBL/GenBank/DDBJ databases">
        <title>Insights into ecological role of a new deltaproteobacterial order Candidatus Sinidesulfobacterales (Sva0485) by metagenomics and metatranscriptomics.</title>
        <authorList>
            <person name="Tan S."/>
            <person name="Liu J."/>
            <person name="Fang Y."/>
            <person name="Hedlund B."/>
            <person name="Lian Z.-H."/>
            <person name="Huang L.-Y."/>
            <person name="Li J.-T."/>
            <person name="Huang L.-N."/>
            <person name="Li W.-J."/>
            <person name="Jiang H.-C."/>
            <person name="Dong H.-L."/>
            <person name="Shu W.-S."/>
        </authorList>
    </citation>
    <scope>NUCLEOTIDE SEQUENCE [LARGE SCALE GENOMIC DNA]</scope>
    <source>
        <strain evidence="2">AP4</strain>
    </source>
</reference>
<keyword evidence="1" id="KW-1133">Transmembrane helix</keyword>
<name>A0A520XFN2_9DELT</name>
<keyword evidence="1" id="KW-0812">Transmembrane</keyword>
<gene>
    <name evidence="2" type="ORF">EVJ48_02110</name>
</gene>
<dbReference type="Proteomes" id="UP000322454">
    <property type="component" value="Unassembled WGS sequence"/>
</dbReference>
<sequence length="186" mass="21930">MDEMSNSSFHSDFDKIFESGRNKNNLELNPYFKIGVFVFLILFLWTLIIYLYVSYVNKTTKYDDVLKSINYKLKNDSLKLKRLNSNIIFFRKVAENQVNVSYILYLLSLHRFGESRIKSISVNKGKVAISVFSLEKGFTRTLNLMNDYVIYLNIYDMKMHTGRFYLNALKSKNKEIIGVLSSKRFF</sequence>
<comment type="caution">
    <text evidence="2">The sequence shown here is derived from an EMBL/GenBank/DDBJ whole genome shotgun (WGS) entry which is preliminary data.</text>
</comment>
<protein>
    <submittedName>
        <fullName evidence="2">Uncharacterized protein</fullName>
    </submittedName>
</protein>
<feature type="transmembrane region" description="Helical" evidence="1">
    <location>
        <begin position="31"/>
        <end position="53"/>
    </location>
</feature>
<proteinExistence type="predicted"/>
<dbReference type="EMBL" id="SHMQ01000004">
    <property type="protein sequence ID" value="RZV39990.1"/>
    <property type="molecule type" value="Genomic_DNA"/>
</dbReference>